<gene>
    <name evidence="5" type="ORF">RYX45_07275</name>
</gene>
<dbReference type="GO" id="GO:0005975">
    <property type="term" value="P:carbohydrate metabolic process"/>
    <property type="evidence" value="ECO:0007669"/>
    <property type="project" value="InterPro"/>
</dbReference>
<dbReference type="SUPFAM" id="SSF51445">
    <property type="entry name" value="(Trans)glycosidases"/>
    <property type="match status" value="1"/>
</dbReference>
<dbReference type="GO" id="GO:0070492">
    <property type="term" value="F:oligosaccharide binding"/>
    <property type="evidence" value="ECO:0007669"/>
    <property type="project" value="TreeGrafter"/>
</dbReference>
<dbReference type="InterPro" id="IPR029070">
    <property type="entry name" value="Chitinase_insertion_sf"/>
</dbReference>
<dbReference type="GO" id="GO:0016798">
    <property type="term" value="F:hydrolase activity, acting on glycosyl bonds"/>
    <property type="evidence" value="ECO:0007669"/>
    <property type="project" value="UniProtKB-KW"/>
</dbReference>
<dbReference type="SMART" id="SM00636">
    <property type="entry name" value="Glyco_18"/>
    <property type="match status" value="1"/>
</dbReference>
<dbReference type="Pfam" id="PF00704">
    <property type="entry name" value="Glyco_hydro_18"/>
    <property type="match status" value="1"/>
</dbReference>
<dbReference type="InterPro" id="IPR017853">
    <property type="entry name" value="GH"/>
</dbReference>
<sequence length="429" mass="49409">MQIHVVVPGDSVWSIARQYEIPYQMIVDANQLENADQLVVGQALVIPSVGRFHWLQPGENIWEVSQRYHIPPELITQVNQIHSTRDVHVWKRLYIPTEYRQKPAIDVSAYVDLNITGEDSANVVGDKARYLTFVTIFSYEMNYDGTLRQIDDQAIINTAYSQNAIPLMVITNIEDGGFSTELVTTVLQDEQLQDRLLDEAIAIMEEKGYLGLDFDLEYLGSENREAYNNLMRKAKERLDEKGFYLSSALAPQVEEGMAGVLYEGHDYRTHGELADFVFLMTYEWGWTGGPPRAVAPIDQVRRVIEFAITQMPSDKIMMGIPLYGYDWTLPFVAGQSRARAIDHQEAIRLAATYNAAIEYDQTAQSPYFRYVDEEGRQHEVWFDDARSIQAKFDLVKEFGLRGLFYWVLGWDFPQNWLLLEDNFTINKRV</sequence>
<name>A0AAJ2NL39_ALKPS</name>
<dbReference type="PROSITE" id="PS51910">
    <property type="entry name" value="GH18_2"/>
    <property type="match status" value="1"/>
</dbReference>
<dbReference type="Gene3D" id="3.10.50.10">
    <property type="match status" value="1"/>
</dbReference>
<dbReference type="EMBL" id="JAWJAY010000001">
    <property type="protein sequence ID" value="MDV2884976.1"/>
    <property type="molecule type" value="Genomic_DNA"/>
</dbReference>
<dbReference type="InterPro" id="IPR011583">
    <property type="entry name" value="Chitinase_II/V-like_cat"/>
</dbReference>
<dbReference type="CDD" id="cd00118">
    <property type="entry name" value="LysM"/>
    <property type="match status" value="2"/>
</dbReference>
<feature type="domain" description="GH18" evidence="4">
    <location>
        <begin position="105"/>
        <end position="429"/>
    </location>
</feature>
<dbReference type="SUPFAM" id="SSF54106">
    <property type="entry name" value="LysM domain"/>
    <property type="match status" value="2"/>
</dbReference>
<reference evidence="5" key="1">
    <citation type="submission" date="2023-10" db="EMBL/GenBank/DDBJ databases">
        <title>Screening of Alkalihalophilus pseudofirmusBZ-TG-HK211 and Its Alleviation of Salt Stress on Rapeseed Growth.</title>
        <authorList>
            <person name="Zhao B."/>
            <person name="Guo T."/>
        </authorList>
    </citation>
    <scope>NUCLEOTIDE SEQUENCE</scope>
    <source>
        <strain evidence="5">BZ-TG-HK211</strain>
    </source>
</reference>
<dbReference type="PANTHER" id="PTHR46066">
    <property type="entry name" value="CHITINASE DOMAIN-CONTAINING PROTEIN 1 FAMILY MEMBER"/>
    <property type="match status" value="1"/>
</dbReference>
<organism evidence="5 6">
    <name type="scientific">Alkalihalophilus pseudofirmus</name>
    <name type="common">Bacillus pseudofirmus</name>
    <dbReference type="NCBI Taxonomy" id="79885"/>
    <lineage>
        <taxon>Bacteria</taxon>
        <taxon>Bacillati</taxon>
        <taxon>Bacillota</taxon>
        <taxon>Bacilli</taxon>
        <taxon>Bacillales</taxon>
        <taxon>Bacillaceae</taxon>
        <taxon>Alkalihalophilus</taxon>
    </lineage>
</organism>
<keyword evidence="1 5" id="KW-0378">Hydrolase</keyword>
<dbReference type="CDD" id="cd02874">
    <property type="entry name" value="GH18_CFLE_spore_hydrolase"/>
    <property type="match status" value="1"/>
</dbReference>
<evidence type="ECO:0000256" key="2">
    <source>
        <dbReference type="ARBA" id="ARBA00023295"/>
    </source>
</evidence>
<evidence type="ECO:0000313" key="6">
    <source>
        <dbReference type="Proteomes" id="UP001285636"/>
    </source>
</evidence>
<evidence type="ECO:0000313" key="5">
    <source>
        <dbReference type="EMBL" id="MDV2884976.1"/>
    </source>
</evidence>
<proteinExistence type="predicted"/>
<dbReference type="GO" id="GO:0012505">
    <property type="term" value="C:endomembrane system"/>
    <property type="evidence" value="ECO:0007669"/>
    <property type="project" value="TreeGrafter"/>
</dbReference>
<protein>
    <submittedName>
        <fullName evidence="5">Glycoside hydrolase family 18 protein</fullName>
    </submittedName>
</protein>
<comment type="caution">
    <text evidence="5">The sequence shown here is derived from an EMBL/GenBank/DDBJ whole genome shotgun (WGS) entry which is preliminary data.</text>
</comment>
<evidence type="ECO:0000256" key="1">
    <source>
        <dbReference type="ARBA" id="ARBA00022801"/>
    </source>
</evidence>
<dbReference type="InterPro" id="IPR018392">
    <property type="entry name" value="LysM"/>
</dbReference>
<dbReference type="GO" id="GO:0008061">
    <property type="term" value="F:chitin binding"/>
    <property type="evidence" value="ECO:0007669"/>
    <property type="project" value="InterPro"/>
</dbReference>
<dbReference type="InterPro" id="IPR036779">
    <property type="entry name" value="LysM_dom_sf"/>
</dbReference>
<dbReference type="PANTHER" id="PTHR46066:SF2">
    <property type="entry name" value="CHITINASE DOMAIN-CONTAINING PROTEIN 1"/>
    <property type="match status" value="1"/>
</dbReference>
<evidence type="ECO:0000259" key="3">
    <source>
        <dbReference type="PROSITE" id="PS51782"/>
    </source>
</evidence>
<dbReference type="Gene3D" id="3.20.20.80">
    <property type="entry name" value="Glycosidases"/>
    <property type="match status" value="1"/>
</dbReference>
<dbReference type="PROSITE" id="PS51782">
    <property type="entry name" value="LYSM"/>
    <property type="match status" value="2"/>
</dbReference>
<accession>A0AAJ2NL39</accession>
<evidence type="ECO:0000259" key="4">
    <source>
        <dbReference type="PROSITE" id="PS51910"/>
    </source>
</evidence>
<dbReference type="RefSeq" id="WP_323466393.1">
    <property type="nucleotide sequence ID" value="NZ_CP144224.1"/>
</dbReference>
<dbReference type="SMART" id="SM00257">
    <property type="entry name" value="LysM"/>
    <property type="match status" value="2"/>
</dbReference>
<dbReference type="InterPro" id="IPR041704">
    <property type="entry name" value="CFLE_GH18"/>
</dbReference>
<feature type="domain" description="LysM" evidence="3">
    <location>
        <begin position="2"/>
        <end position="46"/>
    </location>
</feature>
<dbReference type="InterPro" id="IPR001223">
    <property type="entry name" value="Glyco_hydro18_cat"/>
</dbReference>
<feature type="domain" description="LysM" evidence="3">
    <location>
        <begin position="51"/>
        <end position="95"/>
    </location>
</feature>
<dbReference type="Proteomes" id="UP001285636">
    <property type="component" value="Unassembled WGS sequence"/>
</dbReference>
<dbReference type="Pfam" id="PF01476">
    <property type="entry name" value="LysM"/>
    <property type="match status" value="2"/>
</dbReference>
<keyword evidence="2" id="KW-0326">Glycosidase</keyword>
<dbReference type="Gene3D" id="3.10.350.10">
    <property type="entry name" value="LysM domain"/>
    <property type="match status" value="2"/>
</dbReference>
<dbReference type="AlphaFoldDB" id="A0AAJ2NL39"/>